<evidence type="ECO:0000256" key="5">
    <source>
        <dbReference type="SAM" id="Phobius"/>
    </source>
</evidence>
<keyword evidence="1" id="KW-1003">Cell membrane</keyword>
<keyword evidence="3 5" id="KW-1133">Transmembrane helix</keyword>
<evidence type="ECO:0000313" key="7">
    <source>
        <dbReference type="Proteomes" id="UP000477911"/>
    </source>
</evidence>
<keyword evidence="2 5" id="KW-0812">Transmembrane</keyword>
<evidence type="ECO:0000256" key="1">
    <source>
        <dbReference type="ARBA" id="ARBA00022475"/>
    </source>
</evidence>
<keyword evidence="4 5" id="KW-0472">Membrane</keyword>
<organism evidence="6 7">
    <name type="scientific">Pseudooceanicola albus</name>
    <dbReference type="NCBI Taxonomy" id="2692189"/>
    <lineage>
        <taxon>Bacteria</taxon>
        <taxon>Pseudomonadati</taxon>
        <taxon>Pseudomonadota</taxon>
        <taxon>Alphaproteobacteria</taxon>
        <taxon>Rhodobacterales</taxon>
        <taxon>Paracoccaceae</taxon>
        <taxon>Pseudooceanicola</taxon>
    </lineage>
</organism>
<gene>
    <name evidence="6" type="ORF">GR170_08765</name>
</gene>
<dbReference type="InterPro" id="IPR012451">
    <property type="entry name" value="DUF1656"/>
</dbReference>
<reference evidence="6 7" key="1">
    <citation type="submission" date="2019-12" db="EMBL/GenBank/DDBJ databases">
        <authorList>
            <person name="Li M."/>
        </authorList>
    </citation>
    <scope>NUCLEOTIDE SEQUENCE [LARGE SCALE GENOMIC DNA]</scope>
    <source>
        <strain evidence="6 7">GBMRC 2024</strain>
    </source>
</reference>
<dbReference type="EMBL" id="WUMU01000006">
    <property type="protein sequence ID" value="MXN17925.1"/>
    <property type="molecule type" value="Genomic_DNA"/>
</dbReference>
<evidence type="ECO:0000256" key="4">
    <source>
        <dbReference type="ARBA" id="ARBA00023136"/>
    </source>
</evidence>
<proteinExistence type="predicted"/>
<feature type="transmembrane region" description="Helical" evidence="5">
    <location>
        <begin position="46"/>
        <end position="63"/>
    </location>
</feature>
<keyword evidence="7" id="KW-1185">Reference proteome</keyword>
<dbReference type="Proteomes" id="UP000477911">
    <property type="component" value="Unassembled WGS sequence"/>
</dbReference>
<evidence type="ECO:0000256" key="3">
    <source>
        <dbReference type="ARBA" id="ARBA00022989"/>
    </source>
</evidence>
<protein>
    <submittedName>
        <fullName evidence="6">DUF1656 domain-containing protein</fullName>
    </submittedName>
</protein>
<dbReference type="AlphaFoldDB" id="A0A6L7G1J5"/>
<name>A0A6L7G1J5_9RHOB</name>
<evidence type="ECO:0000313" key="6">
    <source>
        <dbReference type="EMBL" id="MXN17925.1"/>
    </source>
</evidence>
<dbReference type="RefSeq" id="WP_160893743.1">
    <property type="nucleotide sequence ID" value="NZ_WUMU01000006.1"/>
</dbReference>
<accession>A0A6L7G1J5</accession>
<comment type="caution">
    <text evidence="6">The sequence shown here is derived from an EMBL/GenBank/DDBJ whole genome shotgun (WGS) entry which is preliminary data.</text>
</comment>
<sequence length="69" mass="7751">MSPDLDLAGVFLPTLLVLMLLCYAAFRLLHRALARIGLYRHVWHPALFDIALYVSLVGASVLIQEQFTP</sequence>
<evidence type="ECO:0000256" key="2">
    <source>
        <dbReference type="ARBA" id="ARBA00022692"/>
    </source>
</evidence>
<feature type="transmembrane region" description="Helical" evidence="5">
    <location>
        <begin position="6"/>
        <end position="26"/>
    </location>
</feature>
<dbReference type="Pfam" id="PF07869">
    <property type="entry name" value="DUF1656"/>
    <property type="match status" value="1"/>
</dbReference>